<evidence type="ECO:0000313" key="7">
    <source>
        <dbReference type="Proteomes" id="UP000031512"/>
    </source>
</evidence>
<dbReference type="PANTHER" id="PTHR45639:SF3">
    <property type="entry name" value="HYPOXIA UP-REGULATED PROTEIN 1"/>
    <property type="match status" value="1"/>
</dbReference>
<dbReference type="InterPro" id="IPR029048">
    <property type="entry name" value="HSP70_C_sf"/>
</dbReference>
<dbReference type="GO" id="GO:0140662">
    <property type="term" value="F:ATP-dependent protein folding chaperone"/>
    <property type="evidence" value="ECO:0007669"/>
    <property type="project" value="InterPro"/>
</dbReference>
<organism evidence="6 7">
    <name type="scientific">Theileria equi strain WA</name>
    <dbReference type="NCBI Taxonomy" id="1537102"/>
    <lineage>
        <taxon>Eukaryota</taxon>
        <taxon>Sar</taxon>
        <taxon>Alveolata</taxon>
        <taxon>Apicomplexa</taxon>
        <taxon>Aconoidasida</taxon>
        <taxon>Piroplasmida</taxon>
        <taxon>Theileriidae</taxon>
        <taxon>Theileria</taxon>
    </lineage>
</organism>
<dbReference type="KEGG" id="beq:BEWA_029080"/>
<feature type="compositionally biased region" description="Basic and acidic residues" evidence="4">
    <location>
        <begin position="586"/>
        <end position="673"/>
    </location>
</feature>
<proteinExistence type="predicted"/>
<feature type="signal peptide" evidence="5">
    <location>
        <begin position="1"/>
        <end position="32"/>
    </location>
</feature>
<evidence type="ECO:0000313" key="6">
    <source>
        <dbReference type="EMBL" id="AFZ80058.1"/>
    </source>
</evidence>
<dbReference type="VEuPathDB" id="PiroplasmaDB:BEWA_029080"/>
<dbReference type="eggNOG" id="KOG0104">
    <property type="taxonomic scope" value="Eukaryota"/>
</dbReference>
<keyword evidence="1" id="KW-0547">Nucleotide-binding</keyword>
<name>L0AXS8_THEEQ</name>
<dbReference type="InterPro" id="IPR043129">
    <property type="entry name" value="ATPase_NBD"/>
</dbReference>
<dbReference type="GO" id="GO:0034663">
    <property type="term" value="C:endoplasmic reticulum chaperone complex"/>
    <property type="evidence" value="ECO:0007669"/>
    <property type="project" value="TreeGrafter"/>
</dbReference>
<evidence type="ECO:0000256" key="4">
    <source>
        <dbReference type="SAM" id="MobiDB-lite"/>
    </source>
</evidence>
<dbReference type="PANTHER" id="PTHR45639">
    <property type="entry name" value="HSC70CB, ISOFORM G-RELATED"/>
    <property type="match status" value="1"/>
</dbReference>
<dbReference type="CDD" id="cd10230">
    <property type="entry name" value="ASKHA_NBD_HSP70_HYOU1"/>
    <property type="match status" value="1"/>
</dbReference>
<dbReference type="InterPro" id="IPR013126">
    <property type="entry name" value="Hsp_70_fam"/>
</dbReference>
<evidence type="ECO:0000256" key="3">
    <source>
        <dbReference type="ARBA" id="ARBA00023186"/>
    </source>
</evidence>
<dbReference type="Proteomes" id="UP000031512">
    <property type="component" value="Chromosome 1"/>
</dbReference>
<dbReference type="SUPFAM" id="SSF53067">
    <property type="entry name" value="Actin-like ATPase domain"/>
    <property type="match status" value="2"/>
</dbReference>
<dbReference type="Gene3D" id="3.90.640.10">
    <property type="entry name" value="Actin, Chain A, domain 4"/>
    <property type="match status" value="1"/>
</dbReference>
<protein>
    <submittedName>
        <fullName evidence="6">DnaK family member protein</fullName>
        <ecNumber evidence="6">1.3.1.74</ecNumber>
    </submittedName>
</protein>
<dbReference type="PRINTS" id="PR00301">
    <property type="entry name" value="HEATSHOCK70"/>
</dbReference>
<gene>
    <name evidence="6" type="ORF">BEWA_029080</name>
</gene>
<dbReference type="GO" id="GO:0032440">
    <property type="term" value="F:2-alkenal reductase [NAD(P)H] activity"/>
    <property type="evidence" value="ECO:0007669"/>
    <property type="project" value="UniProtKB-EC"/>
</dbReference>
<dbReference type="FunFam" id="3.90.640.10:FF:000003">
    <property type="entry name" value="Molecular chaperone DnaK"/>
    <property type="match status" value="1"/>
</dbReference>
<keyword evidence="5" id="KW-0732">Signal</keyword>
<dbReference type="GeneID" id="15803745"/>
<feature type="region of interest" description="Disordered" evidence="4">
    <location>
        <begin position="880"/>
        <end position="952"/>
    </location>
</feature>
<dbReference type="Pfam" id="PF00012">
    <property type="entry name" value="HSP70"/>
    <property type="match status" value="1"/>
</dbReference>
<feature type="chain" id="PRO_5003939898" evidence="5">
    <location>
        <begin position="33"/>
        <end position="952"/>
    </location>
</feature>
<dbReference type="EC" id="1.3.1.74" evidence="6"/>
<dbReference type="GO" id="GO:0005524">
    <property type="term" value="F:ATP binding"/>
    <property type="evidence" value="ECO:0007669"/>
    <property type="project" value="UniProtKB-KW"/>
</dbReference>
<dbReference type="RefSeq" id="XP_004829724.1">
    <property type="nucleotide sequence ID" value="XM_004829667.1"/>
</dbReference>
<reference evidence="6 7" key="1">
    <citation type="journal article" date="2012" name="BMC Genomics">
        <title>Comparative genomic analysis and phylogenetic position of Theileria equi.</title>
        <authorList>
            <person name="Kappmeyer L.S."/>
            <person name="Thiagarajan M."/>
            <person name="Herndon D.R."/>
            <person name="Ramsay J.D."/>
            <person name="Caler E."/>
            <person name="Djikeng A."/>
            <person name="Gillespie J.J."/>
            <person name="Lau A.O."/>
            <person name="Roalson E.H."/>
            <person name="Silva J.C."/>
            <person name="Silva M.G."/>
            <person name="Suarez C.E."/>
            <person name="Ueti M.W."/>
            <person name="Nene V.M."/>
            <person name="Mealey R.H."/>
            <person name="Knowles D.P."/>
            <person name="Brayton K.A."/>
        </authorList>
    </citation>
    <scope>NUCLEOTIDE SEQUENCE [LARGE SCALE GENOMIC DNA]</scope>
    <source>
        <strain evidence="6 7">WA</strain>
    </source>
</reference>
<dbReference type="GO" id="GO:0030968">
    <property type="term" value="P:endoplasmic reticulum unfolded protein response"/>
    <property type="evidence" value="ECO:0007669"/>
    <property type="project" value="TreeGrafter"/>
</dbReference>
<keyword evidence="2" id="KW-0067">ATP-binding</keyword>
<dbReference type="AlphaFoldDB" id="L0AXS8"/>
<keyword evidence="6" id="KW-0560">Oxidoreductase</keyword>
<sequence>MLSSPSSRKHTGTFRGLGVLLAIALLISCCSATTATLGIDWGEEFVKVSIAFRGHRPDILLTSSGSRKFQNVVYLSGETRLFDKEASAYVLRDPARTLQKSAHILGVPFQGLSLSKSNAVNPTEVVETFRKNDISFNWDYTPYEFAVAEDGQLQLKLLKDANVSVEEVYAHFFNHIKDVALEKLHSVKIIDSLDSKAELLAVISVPCNYTQNQRKAIAFAAESAGLKVVDLVHGITAAALLHSLEMQPGTKKVLFYDMGSSAANVGVVEIFVPSTGKGAGRKNPYIKTLSCVTVPGVGGRHHDHLLSEHLREAFEKEHSLKLMPAYPKSVQKLARAVNKAKTTLSISTSTNMEVENLVPDKTLKAGTITRDLFDQLLQPIVNKLDEPVPKALELAGVKMEEVDAVELIGGSWRVPVIQKKIAETVTPHQLGFHLNAEESVAMGAGYLGAAHNPFFRMKKVDIMDNSVFDYVLHIVSGKDANKAIDKKVVLHSHSSKLSATKTVKLKSHFDLEVELFEGGVSIAHYNVSGIESLLKDHPDKVAEVSLVFKANLGIIKLDQTFAVVVDASSTSEDAVESDEGSADGADADKEQEVKNDAPKTETEEAPKGDAVPKENESTEGQSETKDASQEAPKDGQADKAEPSNGQDEAKPEKGEETKETPKTDTKEAAKKEEKKNVLTFSVTQSQVYGNAKLESCRDAIAELVKRDKALYARSDAKNQLESLIYKYKGKVNSKDFKDATTEDVHAKFSARIEELLTWFDINSSSASLEQFNEITKELNDVATPIFVRMGHNSDRESVIKSTDREFDKLKKKFDELIAERPYLLEHQGIINTFNNLVEWWEQAKKDQEARPLNQDPVFTFETVKPKRSAAKLALKTIEAIKPKVVEPPKPETEEAPKGDAVPKENESTEGQSETKDASQEAPKDGQADKAEPSNGQDEAKPEKGEENVKTEL</sequence>
<evidence type="ECO:0000256" key="1">
    <source>
        <dbReference type="ARBA" id="ARBA00022741"/>
    </source>
</evidence>
<dbReference type="Gene3D" id="1.20.1270.10">
    <property type="match status" value="1"/>
</dbReference>
<dbReference type="STRING" id="1537102.L0AXS8"/>
<dbReference type="SUPFAM" id="SSF100934">
    <property type="entry name" value="Heat shock protein 70kD (HSP70), C-terminal subdomain"/>
    <property type="match status" value="1"/>
</dbReference>
<dbReference type="Gene3D" id="3.30.30.30">
    <property type="match status" value="1"/>
</dbReference>
<feature type="region of interest" description="Disordered" evidence="4">
    <location>
        <begin position="569"/>
        <end position="673"/>
    </location>
</feature>
<evidence type="ECO:0000256" key="5">
    <source>
        <dbReference type="SAM" id="SignalP"/>
    </source>
</evidence>
<dbReference type="OrthoDB" id="10262720at2759"/>
<dbReference type="Gene3D" id="3.30.420.40">
    <property type="match status" value="2"/>
</dbReference>
<evidence type="ECO:0000256" key="2">
    <source>
        <dbReference type="ARBA" id="ARBA00022840"/>
    </source>
</evidence>
<dbReference type="EMBL" id="CP001669">
    <property type="protein sequence ID" value="AFZ80058.1"/>
    <property type="molecule type" value="Genomic_DNA"/>
</dbReference>
<keyword evidence="7" id="KW-1185">Reference proteome</keyword>
<accession>L0AXS8</accession>
<keyword evidence="3" id="KW-0143">Chaperone</keyword>